<dbReference type="EMBL" id="CP042913">
    <property type="protein sequence ID" value="QEG36668.1"/>
    <property type="molecule type" value="Genomic_DNA"/>
</dbReference>
<reference evidence="1 2" key="1">
    <citation type="submission" date="2019-08" db="EMBL/GenBank/DDBJ databases">
        <title>Deep-cultivation of Planctomycetes and their phenomic and genomic characterization uncovers novel biology.</title>
        <authorList>
            <person name="Wiegand S."/>
            <person name="Jogler M."/>
            <person name="Boedeker C."/>
            <person name="Pinto D."/>
            <person name="Vollmers J."/>
            <person name="Rivas-Marin E."/>
            <person name="Kohn T."/>
            <person name="Peeters S.H."/>
            <person name="Heuer A."/>
            <person name="Rast P."/>
            <person name="Oberbeckmann S."/>
            <person name="Bunk B."/>
            <person name="Jeske O."/>
            <person name="Meyerdierks A."/>
            <person name="Storesund J.E."/>
            <person name="Kallscheuer N."/>
            <person name="Luecker S."/>
            <person name="Lage O.M."/>
            <person name="Pohl T."/>
            <person name="Merkel B.J."/>
            <person name="Hornburger P."/>
            <person name="Mueller R.-W."/>
            <person name="Bruemmer F."/>
            <person name="Labrenz M."/>
            <person name="Spormann A.M."/>
            <person name="Op den Camp H."/>
            <person name="Overmann J."/>
            <person name="Amann R."/>
            <person name="Jetten M.S.M."/>
            <person name="Mascher T."/>
            <person name="Medema M.H."/>
            <person name="Devos D.P."/>
            <person name="Kaster A.-K."/>
            <person name="Ovreas L."/>
            <person name="Rohde M."/>
            <person name="Galperin M.Y."/>
            <person name="Jogler C."/>
        </authorList>
    </citation>
    <scope>NUCLEOTIDE SEQUENCE [LARGE SCALE GENOMIC DNA]</scope>
    <source>
        <strain evidence="1 2">Pr1d</strain>
    </source>
</reference>
<name>A0A5B9QCG9_9BACT</name>
<sequence>MQKSVLEAIKEGVWDFEPKSIKEDSYDPTGAMPGTREKLSVMAERVESGLPLWHGGDRTEYDDER</sequence>
<dbReference type="RefSeq" id="WP_148074989.1">
    <property type="nucleotide sequence ID" value="NZ_CP042913.1"/>
</dbReference>
<dbReference type="OrthoDB" id="274237at2"/>
<organism evidence="1 2">
    <name type="scientific">Bythopirellula goksoeyrii</name>
    <dbReference type="NCBI Taxonomy" id="1400387"/>
    <lineage>
        <taxon>Bacteria</taxon>
        <taxon>Pseudomonadati</taxon>
        <taxon>Planctomycetota</taxon>
        <taxon>Planctomycetia</taxon>
        <taxon>Pirellulales</taxon>
        <taxon>Lacipirellulaceae</taxon>
        <taxon>Bythopirellula</taxon>
    </lineage>
</organism>
<accession>A0A5B9QCG9</accession>
<dbReference type="KEGG" id="bgok:Pr1d_39830"/>
<dbReference type="Proteomes" id="UP000323917">
    <property type="component" value="Chromosome"/>
</dbReference>
<protein>
    <submittedName>
        <fullName evidence="1">Uncharacterized protein</fullName>
    </submittedName>
</protein>
<evidence type="ECO:0000313" key="1">
    <source>
        <dbReference type="EMBL" id="QEG36668.1"/>
    </source>
</evidence>
<dbReference type="AlphaFoldDB" id="A0A5B9QCG9"/>
<proteinExistence type="predicted"/>
<gene>
    <name evidence="1" type="ORF">Pr1d_39830</name>
</gene>
<evidence type="ECO:0000313" key="2">
    <source>
        <dbReference type="Proteomes" id="UP000323917"/>
    </source>
</evidence>
<keyword evidence="2" id="KW-1185">Reference proteome</keyword>